<organism evidence="3 4">
    <name type="scientific">Cupriavidus gilardii</name>
    <dbReference type="NCBI Taxonomy" id="82541"/>
    <lineage>
        <taxon>Bacteria</taxon>
        <taxon>Pseudomonadati</taxon>
        <taxon>Pseudomonadota</taxon>
        <taxon>Betaproteobacteria</taxon>
        <taxon>Burkholderiales</taxon>
        <taxon>Burkholderiaceae</taxon>
        <taxon>Cupriavidus</taxon>
    </lineage>
</organism>
<gene>
    <name evidence="3" type="ORF">NDR89_22565</name>
</gene>
<dbReference type="Proteomes" id="UP001056648">
    <property type="component" value="Chromosome 2"/>
</dbReference>
<proteinExistence type="predicted"/>
<dbReference type="EMBL" id="CP098736">
    <property type="protein sequence ID" value="USE79387.1"/>
    <property type="molecule type" value="Genomic_DNA"/>
</dbReference>
<dbReference type="PANTHER" id="PTHR42685">
    <property type="entry name" value="GERANYLGERANYL DIPHOSPHATE REDUCTASE"/>
    <property type="match status" value="1"/>
</dbReference>
<reference evidence="3" key="1">
    <citation type="submission" date="2022-06" db="EMBL/GenBank/DDBJ databases">
        <title>Complete genome sequence and characterization of Cupriavidus gilardii QJ1 isolated from contaminating cells.</title>
        <authorList>
            <person name="Qi J."/>
        </authorList>
    </citation>
    <scope>NUCLEOTIDE SEQUENCE</scope>
    <source>
        <strain evidence="3">QJ1</strain>
    </source>
</reference>
<name>A0ABY4VQF4_9BURK</name>
<dbReference type="InterPro" id="IPR050407">
    <property type="entry name" value="Geranylgeranyl_reductase"/>
</dbReference>
<evidence type="ECO:0000259" key="2">
    <source>
        <dbReference type="Pfam" id="PF01494"/>
    </source>
</evidence>
<dbReference type="PANTHER" id="PTHR42685:SF22">
    <property type="entry name" value="CONDITIONED MEDIUM FACTOR RECEPTOR 1"/>
    <property type="match status" value="1"/>
</dbReference>
<dbReference type="Pfam" id="PF01494">
    <property type="entry name" value="FAD_binding_3"/>
    <property type="match status" value="1"/>
</dbReference>
<dbReference type="PRINTS" id="PR00420">
    <property type="entry name" value="RNGMNOXGNASE"/>
</dbReference>
<dbReference type="InterPro" id="IPR002938">
    <property type="entry name" value="FAD-bd"/>
</dbReference>
<dbReference type="SUPFAM" id="SSF51905">
    <property type="entry name" value="FAD/NAD(P)-binding domain"/>
    <property type="match status" value="1"/>
</dbReference>
<dbReference type="Gene3D" id="3.50.50.60">
    <property type="entry name" value="FAD/NAD(P)-binding domain"/>
    <property type="match status" value="1"/>
</dbReference>
<evidence type="ECO:0000313" key="4">
    <source>
        <dbReference type="Proteomes" id="UP001056648"/>
    </source>
</evidence>
<feature type="domain" description="FAD-binding" evidence="2">
    <location>
        <begin position="34"/>
        <end position="333"/>
    </location>
</feature>
<evidence type="ECO:0000313" key="3">
    <source>
        <dbReference type="EMBL" id="USE79387.1"/>
    </source>
</evidence>
<feature type="region of interest" description="Disordered" evidence="1">
    <location>
        <begin position="1"/>
        <end position="24"/>
    </location>
</feature>
<dbReference type="InterPro" id="IPR036188">
    <property type="entry name" value="FAD/NAD-bd_sf"/>
</dbReference>
<protein>
    <submittedName>
        <fullName evidence="3">NAD(P)/FAD-dependent oxidoreductase</fullName>
    </submittedName>
</protein>
<dbReference type="RefSeq" id="WP_252252900.1">
    <property type="nucleotide sequence ID" value="NZ_CP098736.1"/>
</dbReference>
<accession>A0ABY4VQF4</accession>
<sequence length="402" mass="43683">MMPFRPAVSVPNPASARRFGSASTVSPFPASTADYDVIVVGASFAGAACALAAARAGLRVAVLERKSDPGAKLHTTGIVVKEAAERTWLGRAPAHCFRRVEQVRLYSPALRSLRLDAPGYYFLTTDTPALMRWLVDELVRHGVTVHLGTPFVQAMRDGDRWRIPGIGRTRYLVGADGARSRVAAWLGLPGPRDFLYGIEYEFDGLTLAEPGALHCFVGKRFAPGYLGWAAQTPTGVQMGLALRRRRRGPRTPDIEGFLARVRHLLEVPDDAVPASTRAGLIPCGGPVLPLGRDGVLLAGDAAGVVSPVTAGGIHSAWEHGETIGAAIAAHLRDGGPAPERTVPLATPRFRAKRVLRWLFDRCQSDRLFEWMLYSPPLRWAAQRLYFHRRRQRQGGAVLGALD</sequence>
<keyword evidence="4" id="KW-1185">Reference proteome</keyword>
<evidence type="ECO:0000256" key="1">
    <source>
        <dbReference type="SAM" id="MobiDB-lite"/>
    </source>
</evidence>